<name>A0AA40AQ93_9PEZI</name>
<gene>
    <name evidence="1" type="ORF">B0H67DRAFT_643307</name>
</gene>
<protein>
    <submittedName>
        <fullName evidence="1">Uncharacterized protein</fullName>
    </submittedName>
</protein>
<dbReference type="Proteomes" id="UP001172102">
    <property type="component" value="Unassembled WGS sequence"/>
</dbReference>
<dbReference type="EMBL" id="JAUKUA010000003">
    <property type="protein sequence ID" value="KAK0720016.1"/>
    <property type="molecule type" value="Genomic_DNA"/>
</dbReference>
<reference evidence="1" key="1">
    <citation type="submission" date="2023-06" db="EMBL/GenBank/DDBJ databases">
        <title>Genome-scale phylogeny and comparative genomics of the fungal order Sordariales.</title>
        <authorList>
            <consortium name="Lawrence Berkeley National Laboratory"/>
            <person name="Hensen N."/>
            <person name="Bonometti L."/>
            <person name="Westerberg I."/>
            <person name="Brannstrom I.O."/>
            <person name="Guillou S."/>
            <person name="Cros-Aarteil S."/>
            <person name="Calhoun S."/>
            <person name="Haridas S."/>
            <person name="Kuo A."/>
            <person name="Mondo S."/>
            <person name="Pangilinan J."/>
            <person name="Riley R."/>
            <person name="Labutti K."/>
            <person name="Andreopoulos B."/>
            <person name="Lipzen A."/>
            <person name="Chen C."/>
            <person name="Yanf M."/>
            <person name="Daum C."/>
            <person name="Ng V."/>
            <person name="Clum A."/>
            <person name="Steindorff A."/>
            <person name="Ohm R."/>
            <person name="Martin F."/>
            <person name="Silar P."/>
            <person name="Natvig D."/>
            <person name="Lalanne C."/>
            <person name="Gautier V."/>
            <person name="Ament-Velasquez S.L."/>
            <person name="Kruys A."/>
            <person name="Hutchinson M.I."/>
            <person name="Powell A.J."/>
            <person name="Barry K."/>
            <person name="Miller A.N."/>
            <person name="Grigoriev I.V."/>
            <person name="Debuchy R."/>
            <person name="Gladieux P."/>
            <person name="Thoren M.H."/>
            <person name="Johannesson H."/>
        </authorList>
    </citation>
    <scope>NUCLEOTIDE SEQUENCE</scope>
    <source>
        <strain evidence="1">SMH4607-1</strain>
    </source>
</reference>
<organism evidence="1 2">
    <name type="scientific">Lasiosphaeris hirsuta</name>
    <dbReference type="NCBI Taxonomy" id="260670"/>
    <lineage>
        <taxon>Eukaryota</taxon>
        <taxon>Fungi</taxon>
        <taxon>Dikarya</taxon>
        <taxon>Ascomycota</taxon>
        <taxon>Pezizomycotina</taxon>
        <taxon>Sordariomycetes</taxon>
        <taxon>Sordariomycetidae</taxon>
        <taxon>Sordariales</taxon>
        <taxon>Lasiosphaeriaceae</taxon>
        <taxon>Lasiosphaeris</taxon>
    </lineage>
</organism>
<evidence type="ECO:0000313" key="2">
    <source>
        <dbReference type="Proteomes" id="UP001172102"/>
    </source>
</evidence>
<sequence length="116" mass="12869">MLLWNIYRIETIAFGASKTKLASGCAGTILPDKSCTFDEFLKHIDRAEGKAKNKRTGSTGAEKELHRARILDQAKGKVNAFTRDINKDIVKFEIAGDLQIVYKSPQPRSTMAPLTT</sequence>
<comment type="caution">
    <text evidence="1">The sequence shown here is derived from an EMBL/GenBank/DDBJ whole genome shotgun (WGS) entry which is preliminary data.</text>
</comment>
<keyword evidence="2" id="KW-1185">Reference proteome</keyword>
<proteinExistence type="predicted"/>
<evidence type="ECO:0000313" key="1">
    <source>
        <dbReference type="EMBL" id="KAK0720016.1"/>
    </source>
</evidence>
<dbReference type="AlphaFoldDB" id="A0AA40AQ93"/>
<accession>A0AA40AQ93</accession>